<keyword evidence="1" id="KW-0547">Nucleotide-binding</keyword>
<dbReference type="CDD" id="cd16262">
    <property type="entry name" value="EFG_III"/>
    <property type="match status" value="1"/>
</dbReference>
<gene>
    <name evidence="7" type="primary">gfm2</name>
    <name evidence="7" type="ORF">T10_3864</name>
</gene>
<dbReference type="Pfam" id="PF03764">
    <property type="entry name" value="EFG_IV"/>
    <property type="match status" value="1"/>
</dbReference>
<dbReference type="PROSITE" id="PS51722">
    <property type="entry name" value="G_TR_2"/>
    <property type="match status" value="1"/>
</dbReference>
<dbReference type="OrthoDB" id="198619at2759"/>
<dbReference type="Gene3D" id="2.40.30.10">
    <property type="entry name" value="Translation factors"/>
    <property type="match status" value="1"/>
</dbReference>
<dbReference type="EMBL" id="JYDO01000013">
    <property type="protein sequence ID" value="KRZ78313.1"/>
    <property type="molecule type" value="Genomic_DNA"/>
</dbReference>
<keyword evidence="5" id="KW-1133">Transmembrane helix</keyword>
<dbReference type="PRINTS" id="PR00315">
    <property type="entry name" value="ELONGATNFCT"/>
</dbReference>
<dbReference type="InterPro" id="IPR005517">
    <property type="entry name" value="Transl_elong_EFG/EF2_IV"/>
</dbReference>
<dbReference type="PANTHER" id="PTHR43261:SF1">
    <property type="entry name" value="RIBOSOME-RELEASING FACTOR 2, MITOCHONDRIAL"/>
    <property type="match status" value="1"/>
</dbReference>
<evidence type="ECO:0000256" key="5">
    <source>
        <dbReference type="SAM" id="Phobius"/>
    </source>
</evidence>
<dbReference type="SUPFAM" id="SSF54211">
    <property type="entry name" value="Ribosomal protein S5 domain 2-like"/>
    <property type="match status" value="1"/>
</dbReference>
<sequence>MGQCETSQDVIAVKIDFYLQIYFQAEIHVIFLFVVNISCLFSAFGMMKIALSTLVLRRLMHTKLPVSVHHKVKRPKLYLDNDACDRNLDISKIRNIGVVAHIDAGKTTTTERMLYISGNTSEPGLVDAGTTTTDYMVQERERGITIASAMVSIYWTFYRLNLIDTPGHVDFTLEVERSLRVVDGALVILDASEGVEAQTLTVWHQAEKFQIPSMVYINKLDKGNANLQFCLDSIRKLMKVEPLLISTPVFDSSGHLTGLIDLVRMMHYYWPEEDGLHYDEKACCSEELNSLELKHRENLLSKLADLDDHFAEVLLSDKGPSLNSADVERSLRQATIRRLVIPVLCGSSLHNRGIQPLLNAICQYLPSPSDCIPAVLQFYKGRLCCLAFKIVHDHYLGPLTYIRLYGGSLSKNSKVFNINRNCIESVTKIFIPHGDVMHEVEFASQGQIVVLPGLKSTITGDTIVDSRHTAEHAKKLFEAQNVDNFEKKGDQHPILAGIDVPEPVFYCTVEPSAVSEQNKLDLALTKLAREDPSIRTRIDSDSQQTILEAMGELHVEIIKDRLKRDYGLDVFLGPLQVSYRETVTMPMTCAKRIHHSVGLTDRSVAVELKVEPAPGAGPLKKVRWIHEQGEKALEDCYPQFILNSVIDGCFNACSHGPLLNSLVVDVDIVVQKLEVDRGVPVAAVAACTSQCLLEAMAGANSVLLEPISELKISIPANVGHDILSDLNHRRAKVLDLNFDVENNVKCIHVKVPLQELQGYATCLRTLTSGMGQFHIISVAYEPMTRDQSDIVLRRLTVYQINFKICQNRRVAIELEHMEGKQLLVHSELQFLPCWNVGGRRRSLRARLLCIMCRIWSQVAVPTVEYLSRWRHCLPAHRIFIAPASDVPGLVDCQPKVSVDGVAVSMVAFQAIDPGSTPGPRRAF</sequence>
<evidence type="ECO:0000256" key="2">
    <source>
        <dbReference type="ARBA" id="ARBA00022917"/>
    </source>
</evidence>
<dbReference type="Gene3D" id="3.30.230.10">
    <property type="match status" value="1"/>
</dbReference>
<feature type="domain" description="Tr-type G" evidence="6">
    <location>
        <begin position="91"/>
        <end position="369"/>
    </location>
</feature>
<name>A0A0V1N2U8_9BILA</name>
<dbReference type="Pfam" id="PF14492">
    <property type="entry name" value="EFG_III"/>
    <property type="match status" value="1"/>
</dbReference>
<dbReference type="InterPro" id="IPR000640">
    <property type="entry name" value="EFG_V-like"/>
</dbReference>
<dbReference type="Pfam" id="PF03144">
    <property type="entry name" value="GTP_EFTU_D2"/>
    <property type="match status" value="1"/>
</dbReference>
<dbReference type="Gene3D" id="3.30.70.870">
    <property type="entry name" value="Elongation Factor G (Translational Gtpase), domain 3"/>
    <property type="match status" value="1"/>
</dbReference>
<dbReference type="NCBIfam" id="TIGR00231">
    <property type="entry name" value="small_GTP"/>
    <property type="match status" value="1"/>
</dbReference>
<keyword evidence="5" id="KW-0472">Membrane</keyword>
<dbReference type="GO" id="GO:0032543">
    <property type="term" value="P:mitochondrial translation"/>
    <property type="evidence" value="ECO:0007669"/>
    <property type="project" value="TreeGrafter"/>
</dbReference>
<dbReference type="InterPro" id="IPR014721">
    <property type="entry name" value="Ribsml_uS5_D2-typ_fold_subgr"/>
</dbReference>
<dbReference type="PANTHER" id="PTHR43261">
    <property type="entry name" value="TRANSLATION ELONGATION FACTOR G-RELATED"/>
    <property type="match status" value="1"/>
</dbReference>
<dbReference type="AlphaFoldDB" id="A0A0V1N2U8"/>
<evidence type="ECO:0000256" key="3">
    <source>
        <dbReference type="ARBA" id="ARBA00023128"/>
    </source>
</evidence>
<dbReference type="GO" id="GO:0003924">
    <property type="term" value="F:GTPase activity"/>
    <property type="evidence" value="ECO:0007669"/>
    <property type="project" value="InterPro"/>
</dbReference>
<feature type="transmembrane region" description="Helical" evidence="5">
    <location>
        <begin position="27"/>
        <end position="51"/>
    </location>
</feature>
<accession>A0A0V1N2U8</accession>
<dbReference type="Proteomes" id="UP000054843">
    <property type="component" value="Unassembled WGS sequence"/>
</dbReference>
<dbReference type="PROSITE" id="PS00301">
    <property type="entry name" value="G_TR_1"/>
    <property type="match status" value="1"/>
</dbReference>
<reference evidence="7 8" key="1">
    <citation type="submission" date="2015-01" db="EMBL/GenBank/DDBJ databases">
        <title>Evolution of Trichinella species and genotypes.</title>
        <authorList>
            <person name="Korhonen P.K."/>
            <person name="Edoardo P."/>
            <person name="Giuseppe L.R."/>
            <person name="Gasser R.B."/>
        </authorList>
    </citation>
    <scope>NUCLEOTIDE SEQUENCE [LARGE SCALE GENOMIC DNA]</scope>
    <source>
        <strain evidence="7">ISS1980</strain>
    </source>
</reference>
<dbReference type="InterPro" id="IPR009000">
    <property type="entry name" value="Transl_B-barrel_sf"/>
</dbReference>
<dbReference type="SUPFAM" id="SSF54980">
    <property type="entry name" value="EF-G C-terminal domain-like"/>
    <property type="match status" value="2"/>
</dbReference>
<dbReference type="Pfam" id="PF00679">
    <property type="entry name" value="EFG_C"/>
    <property type="match status" value="1"/>
</dbReference>
<dbReference type="InterPro" id="IPR004161">
    <property type="entry name" value="EFTu-like_2"/>
</dbReference>
<evidence type="ECO:0000313" key="8">
    <source>
        <dbReference type="Proteomes" id="UP000054843"/>
    </source>
</evidence>
<comment type="caution">
    <text evidence="7">The sequence shown here is derived from an EMBL/GenBank/DDBJ whole genome shotgun (WGS) entry which is preliminary data.</text>
</comment>
<dbReference type="FunFam" id="3.40.50.300:FF:000514">
    <property type="entry name" value="Ribosome-releasing factor 2, mitochondrial"/>
    <property type="match status" value="1"/>
</dbReference>
<keyword evidence="4" id="KW-0342">GTP-binding</keyword>
<dbReference type="InterPro" id="IPR005225">
    <property type="entry name" value="Small_GTP-bd"/>
</dbReference>
<proteinExistence type="predicted"/>
<keyword evidence="3" id="KW-0496">Mitochondrion</keyword>
<organism evidence="7 8">
    <name type="scientific">Trichinella papuae</name>
    <dbReference type="NCBI Taxonomy" id="268474"/>
    <lineage>
        <taxon>Eukaryota</taxon>
        <taxon>Metazoa</taxon>
        <taxon>Ecdysozoa</taxon>
        <taxon>Nematoda</taxon>
        <taxon>Enoplea</taxon>
        <taxon>Dorylaimia</taxon>
        <taxon>Trichinellida</taxon>
        <taxon>Trichinellidae</taxon>
        <taxon>Trichinella</taxon>
    </lineage>
</organism>
<keyword evidence="5" id="KW-0812">Transmembrane</keyword>
<dbReference type="SMART" id="SM00838">
    <property type="entry name" value="EFG_C"/>
    <property type="match status" value="1"/>
</dbReference>
<dbReference type="STRING" id="268474.A0A0V1N2U8"/>
<dbReference type="Pfam" id="PF00009">
    <property type="entry name" value="GTP_EFTU"/>
    <property type="match status" value="1"/>
</dbReference>
<evidence type="ECO:0000313" key="7">
    <source>
        <dbReference type="EMBL" id="KRZ78313.1"/>
    </source>
</evidence>
<dbReference type="Gene3D" id="3.40.50.300">
    <property type="entry name" value="P-loop containing nucleotide triphosphate hydrolases"/>
    <property type="match status" value="1"/>
</dbReference>
<dbReference type="InterPro" id="IPR000795">
    <property type="entry name" value="T_Tr_GTP-bd_dom"/>
</dbReference>
<dbReference type="InterPro" id="IPR035647">
    <property type="entry name" value="EFG_III/V"/>
</dbReference>
<dbReference type="InterPro" id="IPR035649">
    <property type="entry name" value="EFG_V"/>
</dbReference>
<dbReference type="CDD" id="cd03713">
    <property type="entry name" value="EFG_mtEFG_C"/>
    <property type="match status" value="1"/>
</dbReference>
<dbReference type="InterPro" id="IPR041095">
    <property type="entry name" value="EFG_II"/>
</dbReference>
<dbReference type="Gene3D" id="3.30.70.240">
    <property type="match status" value="1"/>
</dbReference>
<protein>
    <submittedName>
        <fullName evidence="7">Ribosome-releasing factor 2, mitochondrial</fullName>
    </submittedName>
</protein>
<evidence type="ECO:0000259" key="6">
    <source>
        <dbReference type="PROSITE" id="PS51722"/>
    </source>
</evidence>
<dbReference type="SUPFAM" id="SSF50447">
    <property type="entry name" value="Translation proteins"/>
    <property type="match status" value="1"/>
</dbReference>
<dbReference type="InterPro" id="IPR027417">
    <property type="entry name" value="P-loop_NTPase"/>
</dbReference>
<keyword evidence="8" id="KW-1185">Reference proteome</keyword>
<dbReference type="InterPro" id="IPR020568">
    <property type="entry name" value="Ribosomal_Su5_D2-typ_SF"/>
</dbReference>
<dbReference type="GO" id="GO:0032790">
    <property type="term" value="P:ribosome disassembly"/>
    <property type="evidence" value="ECO:0007669"/>
    <property type="project" value="TreeGrafter"/>
</dbReference>
<dbReference type="SUPFAM" id="SSF52540">
    <property type="entry name" value="P-loop containing nucleoside triphosphate hydrolases"/>
    <property type="match status" value="1"/>
</dbReference>
<dbReference type="InterPro" id="IPR009022">
    <property type="entry name" value="EFG_III"/>
</dbReference>
<dbReference type="InterPro" id="IPR031157">
    <property type="entry name" value="G_TR_CS"/>
</dbReference>
<keyword evidence="2" id="KW-0648">Protein biosynthesis</keyword>
<evidence type="ECO:0000256" key="1">
    <source>
        <dbReference type="ARBA" id="ARBA00022741"/>
    </source>
</evidence>
<evidence type="ECO:0000256" key="4">
    <source>
        <dbReference type="ARBA" id="ARBA00023134"/>
    </source>
</evidence>
<dbReference type="GO" id="GO:0005759">
    <property type="term" value="C:mitochondrial matrix"/>
    <property type="evidence" value="ECO:0007669"/>
    <property type="project" value="UniProtKB-ARBA"/>
</dbReference>
<dbReference type="GO" id="GO:0005525">
    <property type="term" value="F:GTP binding"/>
    <property type="evidence" value="ECO:0007669"/>
    <property type="project" value="UniProtKB-KW"/>
</dbReference>